<dbReference type="PANTHER" id="PTHR34989:SF1">
    <property type="entry name" value="PROTEIN HDED"/>
    <property type="match status" value="1"/>
</dbReference>
<protein>
    <submittedName>
        <fullName evidence="2">Uncharacterized membrane protein HdeD, DUF308 family</fullName>
    </submittedName>
</protein>
<evidence type="ECO:0000313" key="3">
    <source>
        <dbReference type="Proteomes" id="UP000182624"/>
    </source>
</evidence>
<accession>A0A1I5T6Z9</accession>
<feature type="transmembrane region" description="Helical" evidence="1">
    <location>
        <begin position="123"/>
        <end position="144"/>
    </location>
</feature>
<proteinExistence type="predicted"/>
<dbReference type="GO" id="GO:0005886">
    <property type="term" value="C:plasma membrane"/>
    <property type="evidence" value="ECO:0007669"/>
    <property type="project" value="TreeGrafter"/>
</dbReference>
<feature type="transmembrane region" description="Helical" evidence="1">
    <location>
        <begin position="96"/>
        <end position="116"/>
    </location>
</feature>
<reference evidence="3" key="1">
    <citation type="submission" date="2016-10" db="EMBL/GenBank/DDBJ databases">
        <authorList>
            <person name="Varghese N."/>
            <person name="Submissions S."/>
        </authorList>
    </citation>
    <scope>NUCLEOTIDE SEQUENCE [LARGE SCALE GENOMIC DNA]</scope>
    <source>
        <strain evidence="3">P18</strain>
    </source>
</reference>
<dbReference type="InterPro" id="IPR052712">
    <property type="entry name" value="Acid_resist_chaperone_HdeD"/>
</dbReference>
<dbReference type="PANTHER" id="PTHR34989">
    <property type="entry name" value="PROTEIN HDED"/>
    <property type="match status" value="1"/>
</dbReference>
<sequence>METLKKMKLNYVIEAIVMIVIGVVLIFWTEASLLIMARALAILLVIAGVIFVFSYFLHKERSIVMSGGFAMGVIIAAIGVWIFLKPDTFTDFIPKLFGVFILLSGLMNLGQTISLVSYRYSLWWISLILAVGTIGMGAFLLFNPKDAKEIAVTIIGIFLVYDGITNLWTISRVSKYAKRVNQEMNAVDVEAVVEDVDKK</sequence>
<gene>
    <name evidence="2" type="ORF">SAMN04487928_10845</name>
</gene>
<keyword evidence="1" id="KW-0812">Transmembrane</keyword>
<organism evidence="2 3">
    <name type="scientific">Butyrivibrio proteoclasticus</name>
    <dbReference type="NCBI Taxonomy" id="43305"/>
    <lineage>
        <taxon>Bacteria</taxon>
        <taxon>Bacillati</taxon>
        <taxon>Bacillota</taxon>
        <taxon>Clostridia</taxon>
        <taxon>Lachnospirales</taxon>
        <taxon>Lachnospiraceae</taxon>
        <taxon>Butyrivibrio</taxon>
    </lineage>
</organism>
<keyword evidence="1" id="KW-1133">Transmembrane helix</keyword>
<dbReference type="Proteomes" id="UP000182624">
    <property type="component" value="Unassembled WGS sequence"/>
</dbReference>
<feature type="transmembrane region" description="Helical" evidence="1">
    <location>
        <begin position="12"/>
        <end position="29"/>
    </location>
</feature>
<dbReference type="Pfam" id="PF03729">
    <property type="entry name" value="DUF308"/>
    <property type="match status" value="2"/>
</dbReference>
<keyword evidence="1" id="KW-0472">Membrane</keyword>
<feature type="transmembrane region" description="Helical" evidence="1">
    <location>
        <begin position="150"/>
        <end position="169"/>
    </location>
</feature>
<keyword evidence="3" id="KW-1185">Reference proteome</keyword>
<dbReference type="EMBL" id="FOXO01000008">
    <property type="protein sequence ID" value="SFP78810.1"/>
    <property type="molecule type" value="Genomic_DNA"/>
</dbReference>
<dbReference type="AlphaFoldDB" id="A0A1I5T6Z9"/>
<evidence type="ECO:0000313" key="2">
    <source>
        <dbReference type="EMBL" id="SFP78810.1"/>
    </source>
</evidence>
<name>A0A1I5T6Z9_9FIRM</name>
<dbReference type="InterPro" id="IPR005325">
    <property type="entry name" value="DUF308_memb"/>
</dbReference>
<dbReference type="OrthoDB" id="1828931at2"/>
<feature type="transmembrane region" description="Helical" evidence="1">
    <location>
        <begin position="35"/>
        <end position="56"/>
    </location>
</feature>
<dbReference type="RefSeq" id="WP_074886204.1">
    <property type="nucleotide sequence ID" value="NZ_FOXO01000008.1"/>
</dbReference>
<feature type="transmembrane region" description="Helical" evidence="1">
    <location>
        <begin position="63"/>
        <end position="84"/>
    </location>
</feature>
<evidence type="ECO:0000256" key="1">
    <source>
        <dbReference type="SAM" id="Phobius"/>
    </source>
</evidence>